<dbReference type="SUPFAM" id="SSF54736">
    <property type="entry name" value="ClpS-like"/>
    <property type="match status" value="1"/>
</dbReference>
<dbReference type="Proteomes" id="UP000531659">
    <property type="component" value="Unassembled WGS sequence"/>
</dbReference>
<name>A0A7Y3SYF0_9CLOT</name>
<dbReference type="GO" id="GO:0003735">
    <property type="term" value="F:structural constituent of ribosome"/>
    <property type="evidence" value="ECO:0007669"/>
    <property type="project" value="InterPro"/>
</dbReference>
<dbReference type="AlphaFoldDB" id="A0A7Y3SYF0"/>
<evidence type="ECO:0000313" key="2">
    <source>
        <dbReference type="EMBL" id="NNU77350.1"/>
    </source>
</evidence>
<dbReference type="GO" id="GO:0005840">
    <property type="term" value="C:ribosome"/>
    <property type="evidence" value="ECO:0007669"/>
    <property type="project" value="UniProtKB-KW"/>
</dbReference>
<organism evidence="2 3">
    <name type="scientific">Clostridium estertheticum</name>
    <dbReference type="NCBI Taxonomy" id="238834"/>
    <lineage>
        <taxon>Bacteria</taxon>
        <taxon>Bacillati</taxon>
        <taxon>Bacillota</taxon>
        <taxon>Clostridia</taxon>
        <taxon>Eubacteriales</taxon>
        <taxon>Clostridiaceae</taxon>
        <taxon>Clostridium</taxon>
    </lineage>
</organism>
<sequence length="87" mass="9971">MDYIILCVIILYITIIANKIDLLQKRITHMNSNLIKIAKQIGVPKDPLDDELKIIMEKDGKIKAIKKCREVTGFGLKEAKDYVDNLK</sequence>
<dbReference type="Pfam" id="PF00542">
    <property type="entry name" value="Ribosomal_L12"/>
    <property type="match status" value="1"/>
</dbReference>
<gene>
    <name evidence="2" type="ORF">HLQ16_15550</name>
</gene>
<proteinExistence type="predicted"/>
<evidence type="ECO:0000313" key="3">
    <source>
        <dbReference type="Proteomes" id="UP000531659"/>
    </source>
</evidence>
<dbReference type="GeneID" id="83594503"/>
<keyword evidence="2" id="KW-0687">Ribonucleoprotein</keyword>
<comment type="caution">
    <text evidence="2">The sequence shown here is derived from an EMBL/GenBank/DDBJ whole genome shotgun (WGS) entry which is preliminary data.</text>
</comment>
<dbReference type="GO" id="GO:0006412">
    <property type="term" value="P:translation"/>
    <property type="evidence" value="ECO:0007669"/>
    <property type="project" value="InterPro"/>
</dbReference>
<evidence type="ECO:0000259" key="1">
    <source>
        <dbReference type="Pfam" id="PF00542"/>
    </source>
</evidence>
<dbReference type="EMBL" id="JABEYB010000012">
    <property type="protein sequence ID" value="NNU77350.1"/>
    <property type="molecule type" value="Genomic_DNA"/>
</dbReference>
<keyword evidence="2" id="KW-0689">Ribosomal protein</keyword>
<dbReference type="InterPro" id="IPR014719">
    <property type="entry name" value="Ribosomal_bL12_C/ClpS-like"/>
</dbReference>
<dbReference type="RefSeq" id="WP_171298001.1">
    <property type="nucleotide sequence ID" value="NZ_CP077615.1"/>
</dbReference>
<reference evidence="2 3" key="1">
    <citation type="submission" date="2020-05" db="EMBL/GenBank/DDBJ databases">
        <title>Complete genome of Clostridium estertheticum subspecies estertheticum, isolated from Vacuum packed lamb meat from New Zealand imported to Switzerland.</title>
        <authorList>
            <person name="Wambui J."/>
            <person name="Stevens M.J.A."/>
            <person name="Stephan R."/>
        </authorList>
    </citation>
    <scope>NUCLEOTIDE SEQUENCE [LARGE SCALE GENOMIC DNA]</scope>
    <source>
        <strain evidence="2 3">CEST001</strain>
    </source>
</reference>
<feature type="domain" description="Large ribosomal subunit protein bL12 C-terminal" evidence="1">
    <location>
        <begin position="58"/>
        <end position="85"/>
    </location>
</feature>
<accession>A0A7Y3SYF0</accession>
<dbReference type="Gene3D" id="3.30.1390.10">
    <property type="match status" value="1"/>
</dbReference>
<dbReference type="InterPro" id="IPR013823">
    <property type="entry name" value="Ribosomal_bL12_C"/>
</dbReference>
<protein>
    <submittedName>
        <fullName evidence="2">50S ribosomal protein L7/L12</fullName>
    </submittedName>
</protein>